<dbReference type="STRING" id="927664.SAMN05421780_10451"/>
<dbReference type="AlphaFoldDB" id="A0A1I1HQE3"/>
<gene>
    <name evidence="2" type="ORF">SAMN05421780_10451</name>
</gene>
<keyword evidence="3" id="KW-1185">Reference proteome</keyword>
<proteinExistence type="predicted"/>
<reference evidence="2 3" key="1">
    <citation type="submission" date="2016-10" db="EMBL/GenBank/DDBJ databases">
        <authorList>
            <person name="de Groot N.N."/>
        </authorList>
    </citation>
    <scope>NUCLEOTIDE SEQUENCE [LARGE SCALE GENOMIC DNA]</scope>
    <source>
        <strain evidence="2 3">DSM 6793</strain>
    </source>
</reference>
<dbReference type="RefSeq" id="WP_091510487.1">
    <property type="nucleotide sequence ID" value="NZ_FOLE01000004.1"/>
</dbReference>
<dbReference type="EMBL" id="FOLE01000004">
    <property type="protein sequence ID" value="SFC26071.1"/>
    <property type="molecule type" value="Genomic_DNA"/>
</dbReference>
<feature type="chain" id="PRO_5011577602" description="DUF4154 domain-containing protein" evidence="1">
    <location>
        <begin position="21"/>
        <end position="167"/>
    </location>
</feature>
<dbReference type="InterPro" id="IPR025293">
    <property type="entry name" value="YfiR/HmsC-like"/>
</dbReference>
<keyword evidence="1" id="KW-0732">Signal</keyword>
<protein>
    <recommendedName>
        <fullName evidence="4">DUF4154 domain-containing protein</fullName>
    </recommendedName>
</protein>
<dbReference type="Pfam" id="PF13689">
    <property type="entry name" value="DUF4154"/>
    <property type="match status" value="1"/>
</dbReference>
<dbReference type="OrthoDB" id="1342147at2"/>
<name>A0A1I1HQE3_9BACT</name>
<accession>A0A1I1HQE3</accession>
<evidence type="ECO:0008006" key="4">
    <source>
        <dbReference type="Google" id="ProtNLM"/>
    </source>
</evidence>
<sequence length="167" mass="18719">MKKHLQIIFTIILFSFNSYAQNSDHKFHSVFIMNFIKYIQWPNVNSDFVIGVLGNADIVEELERSVANKNVSGQKIIVKTFDKVSDIDNCQVLYIPQGKSKLLADVITKVSGKNTLIITEKSGLADKGSGINFVLKDGRWKFELNKDATEKAGLKVSSDLLRLAILI</sequence>
<feature type="signal peptide" evidence="1">
    <location>
        <begin position="1"/>
        <end position="20"/>
    </location>
</feature>
<organism evidence="2 3">
    <name type="scientific">Flexibacter flexilis DSM 6793</name>
    <dbReference type="NCBI Taxonomy" id="927664"/>
    <lineage>
        <taxon>Bacteria</taxon>
        <taxon>Pseudomonadati</taxon>
        <taxon>Bacteroidota</taxon>
        <taxon>Cytophagia</taxon>
        <taxon>Cytophagales</taxon>
        <taxon>Flexibacteraceae</taxon>
        <taxon>Flexibacter</taxon>
    </lineage>
</organism>
<dbReference type="Proteomes" id="UP000199514">
    <property type="component" value="Unassembled WGS sequence"/>
</dbReference>
<evidence type="ECO:0000256" key="1">
    <source>
        <dbReference type="SAM" id="SignalP"/>
    </source>
</evidence>
<evidence type="ECO:0000313" key="3">
    <source>
        <dbReference type="Proteomes" id="UP000199514"/>
    </source>
</evidence>
<evidence type="ECO:0000313" key="2">
    <source>
        <dbReference type="EMBL" id="SFC26071.1"/>
    </source>
</evidence>